<name>A0A923NDH2_9BACT</name>
<dbReference type="RefSeq" id="WP_187068951.1">
    <property type="nucleotide sequence ID" value="NZ_JACRVF010000007.1"/>
</dbReference>
<gene>
    <name evidence="2" type="ORF">H8S84_18920</name>
</gene>
<dbReference type="Proteomes" id="UP000603640">
    <property type="component" value="Unassembled WGS sequence"/>
</dbReference>
<reference evidence="2" key="1">
    <citation type="submission" date="2020-08" db="EMBL/GenBank/DDBJ databases">
        <title>Pontibacter sp. SD6 16S ribosomal RNA gene Genome sequencing and assembly.</title>
        <authorList>
            <person name="Kang M."/>
        </authorList>
    </citation>
    <scope>NUCLEOTIDE SEQUENCE</scope>
    <source>
        <strain evidence="2">SD6</strain>
    </source>
</reference>
<evidence type="ECO:0000313" key="3">
    <source>
        <dbReference type="Proteomes" id="UP000603640"/>
    </source>
</evidence>
<evidence type="ECO:0000259" key="1">
    <source>
        <dbReference type="PROSITE" id="PS50132"/>
    </source>
</evidence>
<proteinExistence type="predicted"/>
<feature type="domain" description="RGS" evidence="1">
    <location>
        <begin position="80"/>
        <end position="110"/>
    </location>
</feature>
<dbReference type="AlphaFoldDB" id="A0A923NDH2"/>
<dbReference type="InterPro" id="IPR016137">
    <property type="entry name" value="RGS"/>
</dbReference>
<dbReference type="EMBL" id="JACRVF010000007">
    <property type="protein sequence ID" value="MBC5994925.1"/>
    <property type="molecule type" value="Genomic_DNA"/>
</dbReference>
<protein>
    <recommendedName>
        <fullName evidence="1">RGS domain-containing protein</fullName>
    </recommendedName>
</protein>
<accession>A0A923NDH2</accession>
<comment type="caution">
    <text evidence="2">The sequence shown here is derived from an EMBL/GenBank/DDBJ whole genome shotgun (WGS) entry which is preliminary data.</text>
</comment>
<dbReference type="PROSITE" id="PS50132">
    <property type="entry name" value="RGS"/>
    <property type="match status" value="1"/>
</dbReference>
<keyword evidence="3" id="KW-1185">Reference proteome</keyword>
<organism evidence="2 3">
    <name type="scientific">Pontibacter cellulosilyticus</name>
    <dbReference type="NCBI Taxonomy" id="1720253"/>
    <lineage>
        <taxon>Bacteria</taxon>
        <taxon>Pseudomonadati</taxon>
        <taxon>Bacteroidota</taxon>
        <taxon>Cytophagia</taxon>
        <taxon>Cytophagales</taxon>
        <taxon>Hymenobacteraceae</taxon>
        <taxon>Pontibacter</taxon>
    </lineage>
</organism>
<sequence length="247" mass="28397">MKELYLMLTLLLAGQALEFISVPEASVAARKEVTTVGNNASDVGCQKCAASEFGTKLEPDTAFNFTNGRRLLICGYYDVEAGRKVFSEFVLSECGDRRIIDFWEAAERYEIEFKQDTLKLHKVELLALGDNRELVNSHWLTEYYYYKGNRLKRDVKLSSGIKYSQHQIMETLREYENMEWQAQDSGSETDMQEKMALGIRLLIASMSGSYTAETYLEEYNNRLKAEATYTEKYRQLLAMQKAAKRGK</sequence>
<evidence type="ECO:0000313" key="2">
    <source>
        <dbReference type="EMBL" id="MBC5994925.1"/>
    </source>
</evidence>